<feature type="signal peptide" evidence="3">
    <location>
        <begin position="1"/>
        <end position="38"/>
    </location>
</feature>
<feature type="transmembrane region" description="Helical" evidence="2">
    <location>
        <begin position="455"/>
        <end position="474"/>
    </location>
</feature>
<dbReference type="BioCyc" id="ELEN479437:G1GFY-2979-MONOMER"/>
<feature type="region of interest" description="Disordered" evidence="1">
    <location>
        <begin position="406"/>
        <end position="449"/>
    </location>
</feature>
<keyword evidence="2" id="KW-0472">Membrane</keyword>
<feature type="region of interest" description="Disordered" evidence="1">
    <location>
        <begin position="42"/>
        <end position="67"/>
    </location>
</feature>
<organism evidence="4 5">
    <name type="scientific">Eggerthella lenta (strain ATCC 25559 / DSM 2243 / CCUG 17323 / JCM 9979 / KCTC 3265 / NCTC 11813 / VPI 0255 / 1899 B)</name>
    <name type="common">Eubacterium lentum</name>
    <dbReference type="NCBI Taxonomy" id="479437"/>
    <lineage>
        <taxon>Bacteria</taxon>
        <taxon>Bacillati</taxon>
        <taxon>Actinomycetota</taxon>
        <taxon>Coriobacteriia</taxon>
        <taxon>Eggerthellales</taxon>
        <taxon>Eggerthellaceae</taxon>
        <taxon>Eggerthella</taxon>
    </lineage>
</organism>
<dbReference type="PaxDb" id="479437-Elen_2959"/>
<dbReference type="AlphaFoldDB" id="C8WNV7"/>
<sequence length="482" mass="50259" precursor="true">MLHVRTRRSNSTSFAVLCSFALVASMALPIMEATPSYANENENDQLEATEDTSREAFNGETDEETSALATNEEAIEKGVDAAVSAEAEIPAETLANASVPSNSILGGLGDLSNIAGIAITSDPTVTQNIPVLVLNSRDNVFQWDPSIVASGQLNGASVPAGSKVAILALPNMSGQDTSYHQSYSLYVDGNEVTNGFGTIELTLPLSNKSGGMFFPCDAEVTTGDGKTFEVTSSSSGHITFQATDISSVDVQVKTVYALPDELAVISDPSATQSIHVVRTQYNPNSNQQSYTAAPDSFSATGKLDGVNVPAGSKVALEVVYADGTGPANDLQYAVWSTKLLVNGQGVTSDFGTVTLTMPVWINEGWNKDFPRKVKIEMADGSTQELVSDENGFVTFTVSSLGEITLHTGDPVSDSGAAGTDGENNTQTSVDGQSPDDTKSENSEITPLAQTGDTPLALAVTGLAAAAFAAVAFAGNRVKKAKQ</sequence>
<evidence type="ECO:0000256" key="2">
    <source>
        <dbReference type="SAM" id="Phobius"/>
    </source>
</evidence>
<reference evidence="4 5" key="1">
    <citation type="journal article" date="2009" name="Stand. Genomic Sci.">
        <title>Complete genome sequence of Eggerthella lenta type strain (IPP VPI 0255).</title>
        <authorList>
            <person name="Saunders E."/>
            <person name="Pukall R."/>
            <person name="Abt B."/>
            <person name="Lapidus A."/>
            <person name="Glavina Del Rio T."/>
            <person name="Copeland A."/>
            <person name="Tice H."/>
            <person name="Cheng J.F."/>
            <person name="Lucas S."/>
            <person name="Chen F."/>
            <person name="Nolan M."/>
            <person name="Bruce D."/>
            <person name="Goodwin L."/>
            <person name="Pitluck S."/>
            <person name="Ivanova N."/>
            <person name="Mavromatis K."/>
            <person name="Ovchinnikova G."/>
            <person name="Pati A."/>
            <person name="Chen A."/>
            <person name="Palaniappan K."/>
            <person name="Land M."/>
            <person name="Hauser L."/>
            <person name="Chang Y.J."/>
            <person name="Jeffries C.D."/>
            <person name="Chain P."/>
            <person name="Meincke L."/>
            <person name="Sims D."/>
            <person name="Brettin T."/>
            <person name="Detter J.C."/>
            <person name="Goker M."/>
            <person name="Bristow J."/>
            <person name="Eisen J.A."/>
            <person name="Markowitz V."/>
            <person name="Hugenholtz P."/>
            <person name="Kyrpides N.C."/>
            <person name="Klenk H.P."/>
            <person name="Han C."/>
        </authorList>
    </citation>
    <scope>NUCLEOTIDE SEQUENCE [LARGE SCALE GENOMIC DNA]</scope>
    <source>
        <strain evidence="5">ATCC 25559 / DSM 2243 / CCUG 17323 / JCM 9979 / KCTC 3265 / NCTC 11813 / VPI 0255 / 1899 B</strain>
    </source>
</reference>
<name>C8WNV7_EGGLE</name>
<evidence type="ECO:0000313" key="5">
    <source>
        <dbReference type="Proteomes" id="UP000001377"/>
    </source>
</evidence>
<evidence type="ECO:0000256" key="1">
    <source>
        <dbReference type="SAM" id="MobiDB-lite"/>
    </source>
</evidence>
<protein>
    <recommendedName>
        <fullName evidence="6">Gram-positive cocci surface proteins LPxTG domain-containing protein</fullName>
    </recommendedName>
</protein>
<keyword evidence="2" id="KW-1133">Transmembrane helix</keyword>
<keyword evidence="5" id="KW-1185">Reference proteome</keyword>
<evidence type="ECO:0000256" key="3">
    <source>
        <dbReference type="SAM" id="SignalP"/>
    </source>
</evidence>
<dbReference type="HOGENOM" id="CLU_565888_0_0_11"/>
<dbReference type="Proteomes" id="UP000001377">
    <property type="component" value="Chromosome"/>
</dbReference>
<feature type="compositionally biased region" description="Polar residues" evidence="1">
    <location>
        <begin position="421"/>
        <end position="431"/>
    </location>
</feature>
<evidence type="ECO:0000313" key="4">
    <source>
        <dbReference type="EMBL" id="ACV56902.1"/>
    </source>
</evidence>
<accession>C8WNV7</accession>
<evidence type="ECO:0008006" key="6">
    <source>
        <dbReference type="Google" id="ProtNLM"/>
    </source>
</evidence>
<proteinExistence type="predicted"/>
<dbReference type="KEGG" id="ele:Elen_2959"/>
<feature type="chain" id="PRO_5002993814" description="Gram-positive cocci surface proteins LPxTG domain-containing protein" evidence="3">
    <location>
        <begin position="39"/>
        <end position="482"/>
    </location>
</feature>
<dbReference type="EMBL" id="CP001726">
    <property type="protein sequence ID" value="ACV56902.1"/>
    <property type="molecule type" value="Genomic_DNA"/>
</dbReference>
<keyword evidence="3" id="KW-0732">Signal</keyword>
<keyword evidence="2" id="KW-0812">Transmembrane</keyword>
<gene>
    <name evidence="4" type="ordered locus">Elen_2959</name>
</gene>